<dbReference type="PROSITE" id="PS50943">
    <property type="entry name" value="HTH_CROC1"/>
    <property type="match status" value="1"/>
</dbReference>
<sequence length="134" mass="15006">MNTKPRHDVKAEFSKRLKYALEQRSLSTSPTFVRNAFNERYAGNPVSIQTVSNWLSGVAIPSQDKLQTLAHWLSVDSHWLRFGEVYPPIKGSLPNLSSGQIEVALGFAMLTPMHQKIVADLITSLLPNKTEEKS</sequence>
<feature type="domain" description="HTH cro/C1-type" evidence="1">
    <location>
        <begin position="46"/>
        <end position="80"/>
    </location>
</feature>
<dbReference type="RefSeq" id="WP_115007285.1">
    <property type="nucleotide sequence ID" value="NZ_UGQU01000002.1"/>
</dbReference>
<dbReference type="SUPFAM" id="SSF47413">
    <property type="entry name" value="lambda repressor-like DNA-binding domains"/>
    <property type="match status" value="1"/>
</dbReference>
<evidence type="ECO:0000313" key="3">
    <source>
        <dbReference type="Proteomes" id="UP000254437"/>
    </source>
</evidence>
<name>A0A378TRG0_MORLA</name>
<dbReference type="InterPro" id="IPR010982">
    <property type="entry name" value="Lambda_DNA-bd_dom_sf"/>
</dbReference>
<dbReference type="InterPro" id="IPR001387">
    <property type="entry name" value="Cro/C1-type_HTH"/>
</dbReference>
<dbReference type="AlphaFoldDB" id="A0A378TRG0"/>
<protein>
    <recommendedName>
        <fullName evidence="1">HTH cro/C1-type domain-containing protein</fullName>
    </recommendedName>
</protein>
<dbReference type="Proteomes" id="UP000254437">
    <property type="component" value="Unassembled WGS sequence"/>
</dbReference>
<dbReference type="GO" id="GO:0003677">
    <property type="term" value="F:DNA binding"/>
    <property type="evidence" value="ECO:0007669"/>
    <property type="project" value="InterPro"/>
</dbReference>
<accession>A0A378TRG0</accession>
<reference evidence="2 3" key="1">
    <citation type="submission" date="2018-06" db="EMBL/GenBank/DDBJ databases">
        <authorList>
            <consortium name="Pathogen Informatics"/>
            <person name="Doyle S."/>
        </authorList>
    </citation>
    <scope>NUCLEOTIDE SEQUENCE [LARGE SCALE GENOMIC DNA]</scope>
    <source>
        <strain evidence="2 3">NCTC10359</strain>
    </source>
</reference>
<gene>
    <name evidence="2" type="ORF">NCTC10359_01665</name>
</gene>
<dbReference type="Gene3D" id="1.10.260.40">
    <property type="entry name" value="lambda repressor-like DNA-binding domains"/>
    <property type="match status" value="1"/>
</dbReference>
<dbReference type="CDD" id="cd00093">
    <property type="entry name" value="HTH_XRE"/>
    <property type="match status" value="1"/>
</dbReference>
<evidence type="ECO:0000313" key="2">
    <source>
        <dbReference type="EMBL" id="STZ63241.1"/>
    </source>
</evidence>
<organism evidence="2 3">
    <name type="scientific">Moraxella lacunata</name>
    <dbReference type="NCBI Taxonomy" id="477"/>
    <lineage>
        <taxon>Bacteria</taxon>
        <taxon>Pseudomonadati</taxon>
        <taxon>Pseudomonadota</taxon>
        <taxon>Gammaproteobacteria</taxon>
        <taxon>Moraxellales</taxon>
        <taxon>Moraxellaceae</taxon>
        <taxon>Moraxella</taxon>
    </lineage>
</organism>
<evidence type="ECO:0000259" key="1">
    <source>
        <dbReference type="PROSITE" id="PS50943"/>
    </source>
</evidence>
<proteinExistence type="predicted"/>
<dbReference type="EMBL" id="UGQU01000002">
    <property type="protein sequence ID" value="STZ63241.1"/>
    <property type="molecule type" value="Genomic_DNA"/>
</dbReference>